<reference evidence="1" key="1">
    <citation type="submission" date="2018-05" db="EMBL/GenBank/DDBJ databases">
        <authorList>
            <person name="Lanie J.A."/>
            <person name="Ng W.-L."/>
            <person name="Kazmierczak K.M."/>
            <person name="Andrzejewski T.M."/>
            <person name="Davidsen T.M."/>
            <person name="Wayne K.J."/>
            <person name="Tettelin H."/>
            <person name="Glass J.I."/>
            <person name="Rusch D."/>
            <person name="Podicherti R."/>
            <person name="Tsui H.-C.T."/>
            <person name="Winkler M.E."/>
        </authorList>
    </citation>
    <scope>NUCLEOTIDE SEQUENCE</scope>
</reference>
<protein>
    <submittedName>
        <fullName evidence="1">Uncharacterized protein</fullName>
    </submittedName>
</protein>
<sequence length="92" mass="11410">MNDKLIKFFKNKKEKRTQLILKLRIKHSLHEIAELLDYPDGVVMHFLIKGLFELDKKEQAEYIFKKLRLNKLDRDEFKYFIREKRKQKKENE</sequence>
<gene>
    <name evidence="1" type="ORF">METZ01_LOCUS184244</name>
</gene>
<accession>A0A382CZ02</accession>
<evidence type="ECO:0000313" key="1">
    <source>
        <dbReference type="EMBL" id="SVB31390.1"/>
    </source>
</evidence>
<name>A0A382CZ02_9ZZZZ</name>
<dbReference type="AlphaFoldDB" id="A0A382CZ02"/>
<dbReference type="EMBL" id="UINC01036827">
    <property type="protein sequence ID" value="SVB31390.1"/>
    <property type="molecule type" value="Genomic_DNA"/>
</dbReference>
<proteinExistence type="predicted"/>
<organism evidence="1">
    <name type="scientific">marine metagenome</name>
    <dbReference type="NCBI Taxonomy" id="408172"/>
    <lineage>
        <taxon>unclassified sequences</taxon>
        <taxon>metagenomes</taxon>
        <taxon>ecological metagenomes</taxon>
    </lineage>
</organism>